<evidence type="ECO:0000256" key="1">
    <source>
        <dbReference type="SAM" id="Phobius"/>
    </source>
</evidence>
<reference evidence="2" key="1">
    <citation type="submission" date="2020-04" db="EMBL/GenBank/DDBJ databases">
        <authorList>
            <person name="Chiriac C."/>
            <person name="Salcher M."/>
            <person name="Ghai R."/>
            <person name="Kavagutti S V."/>
        </authorList>
    </citation>
    <scope>NUCLEOTIDE SEQUENCE</scope>
</reference>
<name>A0A6J5LAB2_9CAUD</name>
<sequence length="43" mass="4488">MTASSTLKIVGKSYLIAVYAMFIAASAVRNLDPAITLTKSAAK</sequence>
<keyword evidence="1" id="KW-0812">Transmembrane</keyword>
<proteinExistence type="predicted"/>
<keyword evidence="1" id="KW-1133">Transmembrane helix</keyword>
<keyword evidence="1" id="KW-0472">Membrane</keyword>
<protein>
    <submittedName>
        <fullName evidence="2">Uncharacterized protein</fullName>
    </submittedName>
</protein>
<evidence type="ECO:0000313" key="2">
    <source>
        <dbReference type="EMBL" id="CAB4130233.1"/>
    </source>
</evidence>
<accession>A0A6J5LAB2</accession>
<feature type="transmembrane region" description="Helical" evidence="1">
    <location>
        <begin position="14"/>
        <end position="31"/>
    </location>
</feature>
<dbReference type="EMBL" id="LR796237">
    <property type="protein sequence ID" value="CAB4130233.1"/>
    <property type="molecule type" value="Genomic_DNA"/>
</dbReference>
<gene>
    <name evidence="2" type="ORF">UFOVP116_336</name>
</gene>
<organism evidence="2">
    <name type="scientific">uncultured Caudovirales phage</name>
    <dbReference type="NCBI Taxonomy" id="2100421"/>
    <lineage>
        <taxon>Viruses</taxon>
        <taxon>Duplodnaviria</taxon>
        <taxon>Heunggongvirae</taxon>
        <taxon>Uroviricota</taxon>
        <taxon>Caudoviricetes</taxon>
        <taxon>Peduoviridae</taxon>
        <taxon>Maltschvirus</taxon>
        <taxon>Maltschvirus maltsch</taxon>
    </lineage>
</organism>